<keyword evidence="3" id="KW-1185">Reference proteome</keyword>
<comment type="caution">
    <text evidence="2">The sequence shown here is derived from an EMBL/GenBank/DDBJ whole genome shotgun (WGS) entry which is preliminary data.</text>
</comment>
<dbReference type="AlphaFoldDB" id="A0A5R9EG77"/>
<gene>
    <name evidence="2" type="ORF">FEF34_12225</name>
</gene>
<evidence type="ECO:0000259" key="1">
    <source>
        <dbReference type="Pfam" id="PF13977"/>
    </source>
</evidence>
<dbReference type="InterPro" id="IPR036271">
    <property type="entry name" value="Tet_transcr_reg_TetR-rel_C_sf"/>
</dbReference>
<dbReference type="EMBL" id="VAWE01000001">
    <property type="protein sequence ID" value="TLQ48165.1"/>
    <property type="molecule type" value="Genomic_DNA"/>
</dbReference>
<protein>
    <recommendedName>
        <fullName evidence="1">BetI-type transcriptional repressor C-terminal domain-containing protein</fullName>
    </recommendedName>
</protein>
<sequence>MLGCVQAQVAQAAVSEPLAARLRVGYAALQDLLGGLIAEAGESGPVGDGAAMLDPQREARALLALSDGLTGHVLVGHLTAEAAEEALHVYVVGLRERLRTSRSGQDV</sequence>
<proteinExistence type="predicted"/>
<dbReference type="SUPFAM" id="SSF48498">
    <property type="entry name" value="Tetracyclin repressor-like, C-terminal domain"/>
    <property type="match status" value="1"/>
</dbReference>
<organism evidence="2 3">
    <name type="scientific">Streptomyces marianii</name>
    <dbReference type="NCBI Taxonomy" id="1817406"/>
    <lineage>
        <taxon>Bacteria</taxon>
        <taxon>Bacillati</taxon>
        <taxon>Actinomycetota</taxon>
        <taxon>Actinomycetes</taxon>
        <taxon>Kitasatosporales</taxon>
        <taxon>Streptomycetaceae</taxon>
        <taxon>Streptomyces</taxon>
    </lineage>
</organism>
<dbReference type="InterPro" id="IPR039538">
    <property type="entry name" value="BetI_C"/>
</dbReference>
<accession>A0A5R9EG77</accession>
<dbReference type="Pfam" id="PF13977">
    <property type="entry name" value="TetR_C_6"/>
    <property type="match status" value="1"/>
</dbReference>
<feature type="domain" description="BetI-type transcriptional repressor C-terminal" evidence="1">
    <location>
        <begin position="9"/>
        <end position="93"/>
    </location>
</feature>
<dbReference type="Proteomes" id="UP000305921">
    <property type="component" value="Unassembled WGS sequence"/>
</dbReference>
<dbReference type="OrthoDB" id="9816296at2"/>
<dbReference type="Gene3D" id="1.10.357.10">
    <property type="entry name" value="Tetracycline Repressor, domain 2"/>
    <property type="match status" value="1"/>
</dbReference>
<dbReference type="RefSeq" id="WP_138057432.1">
    <property type="nucleotide sequence ID" value="NZ_VAWE01000001.1"/>
</dbReference>
<reference evidence="2 3" key="1">
    <citation type="submission" date="2019-05" db="EMBL/GenBank/DDBJ databases">
        <title>Streptomyces marianii sp. nov., a novel marine actinomycete from southern coast of India.</title>
        <authorList>
            <person name="Iniyan A.M."/>
            <person name="Wink J."/>
            <person name="Ramprasad E."/>
            <person name="Ramana C.V."/>
            <person name="Bunk B."/>
            <person name="Sproer C."/>
            <person name="Joseph F.-J.R.S."/>
            <person name="Vincent S.G.P."/>
        </authorList>
    </citation>
    <scope>NUCLEOTIDE SEQUENCE [LARGE SCALE GENOMIC DNA]</scope>
    <source>
        <strain evidence="2 3">ICN19</strain>
    </source>
</reference>
<evidence type="ECO:0000313" key="3">
    <source>
        <dbReference type="Proteomes" id="UP000305921"/>
    </source>
</evidence>
<evidence type="ECO:0000313" key="2">
    <source>
        <dbReference type="EMBL" id="TLQ48165.1"/>
    </source>
</evidence>
<name>A0A5R9EG77_9ACTN</name>